<sequence length="597" mass="65834">MVQRNPLINRVWHGIIGDFFSPKWRRDASSAGDVESLAVETDVKCTVWSNSPTASEKASSCVPGMTSSTTSTSFEVTGDESSSKKPPTTEATCHGVNHTTSPNAPQAFLVQDTWLRPYIGPGKRKPGEAELIEGIRKELSLRCRSTSGSSFSIEIYEAGLRPELLALSVLVWCEGDVNRKKAQKYFREDPRVKKELASHGLKYYVLEKAPALSAMPPAIRRQLLCQVEGIFISITEKIETTCGLDLELPDGKRCKVGGLITVDGYPYLQVTRHGFDANLSPIDSTKNLAAKNKTIIDDGPDDNRSVYEKAISTLLRVLSTSLPSLETPTNRQVNTTSPNLKIHGLKVLCPTKPVIDEHVSGEVNDRADFDIALLDLAELPAGILQLLLKPNLLGKEAIHGVLREDFHNCGAVPVRLTGSQPLSGLLTNARSCLQVGTSVFDVKLITLEKKIRWSGTWVVANGKLCGFVVAARTDLPWVYMIPMHAALENLKTGLSTDAVYVPDASEVLQLRKEFIGKRTEALTQEGGNTPVGFSKTHSDLVRNASRLLSQHVKFRPPPRYDISRMYRKAYNRLVADDRLLSRRGLSRERSRVWKAIG</sequence>
<dbReference type="AlphaFoldDB" id="A0AAV9NJC1"/>
<dbReference type="GeneID" id="89979907"/>
<evidence type="ECO:0000256" key="1">
    <source>
        <dbReference type="SAM" id="MobiDB-lite"/>
    </source>
</evidence>
<keyword evidence="3" id="KW-1185">Reference proteome</keyword>
<evidence type="ECO:0000313" key="3">
    <source>
        <dbReference type="Proteomes" id="UP001358417"/>
    </source>
</evidence>
<reference evidence="2 3" key="1">
    <citation type="submission" date="2023-08" db="EMBL/GenBank/DDBJ databases">
        <title>Black Yeasts Isolated from many extreme environments.</title>
        <authorList>
            <person name="Coleine C."/>
            <person name="Stajich J.E."/>
            <person name="Selbmann L."/>
        </authorList>
    </citation>
    <scope>NUCLEOTIDE SEQUENCE [LARGE SCALE GENOMIC DNA]</scope>
    <source>
        <strain evidence="2 3">CCFEE 5792</strain>
    </source>
</reference>
<feature type="compositionally biased region" description="Polar residues" evidence="1">
    <location>
        <begin position="84"/>
        <end position="98"/>
    </location>
</feature>
<comment type="caution">
    <text evidence="2">The sequence shown here is derived from an EMBL/GenBank/DDBJ whole genome shotgun (WGS) entry which is preliminary data.</text>
</comment>
<protein>
    <submittedName>
        <fullName evidence="2">Uncharacterized protein</fullName>
    </submittedName>
</protein>
<accession>A0AAV9NJC1</accession>
<organism evidence="2 3">
    <name type="scientific">Exophiala bonariae</name>
    <dbReference type="NCBI Taxonomy" id="1690606"/>
    <lineage>
        <taxon>Eukaryota</taxon>
        <taxon>Fungi</taxon>
        <taxon>Dikarya</taxon>
        <taxon>Ascomycota</taxon>
        <taxon>Pezizomycotina</taxon>
        <taxon>Eurotiomycetes</taxon>
        <taxon>Chaetothyriomycetidae</taxon>
        <taxon>Chaetothyriales</taxon>
        <taxon>Herpotrichiellaceae</taxon>
        <taxon>Exophiala</taxon>
    </lineage>
</organism>
<gene>
    <name evidence="2" type="ORF">LTR84_011757</name>
</gene>
<name>A0AAV9NJC1_9EURO</name>
<dbReference type="Proteomes" id="UP001358417">
    <property type="component" value="Unassembled WGS sequence"/>
</dbReference>
<dbReference type="RefSeq" id="XP_064708874.1">
    <property type="nucleotide sequence ID" value="XM_064855285.1"/>
</dbReference>
<evidence type="ECO:0000313" key="2">
    <source>
        <dbReference type="EMBL" id="KAK5057756.1"/>
    </source>
</evidence>
<feature type="region of interest" description="Disordered" evidence="1">
    <location>
        <begin position="53"/>
        <end position="98"/>
    </location>
</feature>
<dbReference type="EMBL" id="JAVRRD010000006">
    <property type="protein sequence ID" value="KAK5057756.1"/>
    <property type="molecule type" value="Genomic_DNA"/>
</dbReference>
<proteinExistence type="predicted"/>